<evidence type="ECO:0000259" key="2">
    <source>
        <dbReference type="Pfam" id="PF01569"/>
    </source>
</evidence>
<keyword evidence="4" id="KW-1185">Reference proteome</keyword>
<gene>
    <name evidence="3" type="ORF">GON04_18535</name>
</gene>
<keyword evidence="1" id="KW-0472">Membrane</keyword>
<reference evidence="3 4" key="1">
    <citation type="submission" date="2019-12" db="EMBL/GenBank/DDBJ databases">
        <authorList>
            <person name="Huq M.A."/>
        </authorList>
    </citation>
    <scope>NUCLEOTIDE SEQUENCE [LARGE SCALE GENOMIC DNA]</scope>
    <source>
        <strain evidence="3 4">MAH-25</strain>
    </source>
</reference>
<dbReference type="AlphaFoldDB" id="A0A6N8IXU9"/>
<accession>A0A6N8IXU9</accession>
<dbReference type="Gene3D" id="1.20.144.10">
    <property type="entry name" value="Phosphatidic acid phosphatase type 2/haloperoxidase"/>
    <property type="match status" value="1"/>
</dbReference>
<feature type="transmembrane region" description="Helical" evidence="1">
    <location>
        <begin position="101"/>
        <end position="120"/>
    </location>
</feature>
<evidence type="ECO:0000256" key="1">
    <source>
        <dbReference type="SAM" id="Phobius"/>
    </source>
</evidence>
<keyword evidence="1" id="KW-1133">Transmembrane helix</keyword>
<dbReference type="Pfam" id="PF01569">
    <property type="entry name" value="PAP2"/>
    <property type="match status" value="1"/>
</dbReference>
<feature type="domain" description="Phosphatidic acid phosphatase type 2/haloperoxidase" evidence="2">
    <location>
        <begin position="76"/>
        <end position="146"/>
    </location>
</feature>
<protein>
    <submittedName>
        <fullName evidence="3">Phosphatase PAP2 family protein</fullName>
    </submittedName>
</protein>
<dbReference type="EMBL" id="WSEL01000009">
    <property type="protein sequence ID" value="MVQ31462.1"/>
    <property type="molecule type" value="Genomic_DNA"/>
</dbReference>
<feature type="transmembrane region" description="Helical" evidence="1">
    <location>
        <begin position="76"/>
        <end position="95"/>
    </location>
</feature>
<keyword evidence="1" id="KW-0812">Transmembrane</keyword>
<dbReference type="SUPFAM" id="SSF48317">
    <property type="entry name" value="Acid phosphatase/Vanadium-dependent haloperoxidase"/>
    <property type="match status" value="1"/>
</dbReference>
<evidence type="ECO:0000313" key="3">
    <source>
        <dbReference type="EMBL" id="MVQ31462.1"/>
    </source>
</evidence>
<organism evidence="3 4">
    <name type="scientific">Ramlibacter pinisoli</name>
    <dbReference type="NCBI Taxonomy" id="2682844"/>
    <lineage>
        <taxon>Bacteria</taxon>
        <taxon>Pseudomonadati</taxon>
        <taxon>Pseudomonadota</taxon>
        <taxon>Betaproteobacteria</taxon>
        <taxon>Burkholderiales</taxon>
        <taxon>Comamonadaceae</taxon>
        <taxon>Ramlibacter</taxon>
    </lineage>
</organism>
<dbReference type="Proteomes" id="UP000469385">
    <property type="component" value="Unassembled WGS sequence"/>
</dbReference>
<dbReference type="InterPro" id="IPR036938">
    <property type="entry name" value="PAP2/HPO_sf"/>
</dbReference>
<feature type="transmembrane region" description="Helical" evidence="1">
    <location>
        <begin position="41"/>
        <end position="64"/>
    </location>
</feature>
<dbReference type="RefSeq" id="WP_157399507.1">
    <property type="nucleotide sequence ID" value="NZ_WSEL01000009.1"/>
</dbReference>
<name>A0A6N8IXU9_9BURK</name>
<feature type="transmembrane region" description="Helical" evidence="1">
    <location>
        <begin position="157"/>
        <end position="174"/>
    </location>
</feature>
<evidence type="ECO:0000313" key="4">
    <source>
        <dbReference type="Proteomes" id="UP000469385"/>
    </source>
</evidence>
<comment type="caution">
    <text evidence="3">The sequence shown here is derived from an EMBL/GenBank/DDBJ whole genome shotgun (WGS) entry which is preliminary data.</text>
</comment>
<proteinExistence type="predicted"/>
<dbReference type="InterPro" id="IPR000326">
    <property type="entry name" value="PAP2/HPO"/>
</dbReference>
<sequence>MSGFHPWLLVTRLGEASLLLPAALLIAAALAVRRRDWRPALLWLVPLAFAVGLTTASKIAFIGFGLGSASLDFTGLSGHSMFATAVYPMLGFSIGSVAHRHWRVAAVLAGYGLALLITLSRWKLGMHSPSECLSGFLVGAVASGTALALLAEPPWPSLPVTGCAALVLVLAVALQARDEETIVNTHEMVTWVSLKLSGRSQPYTRADLHRLRTSSRALHAG</sequence>